<dbReference type="AlphaFoldDB" id="A0A1H0LPV2"/>
<keyword evidence="3" id="KW-1185">Reference proteome</keyword>
<organism evidence="2 3">
    <name type="scientific">Nakamurella panacisegetis</name>
    <dbReference type="NCBI Taxonomy" id="1090615"/>
    <lineage>
        <taxon>Bacteria</taxon>
        <taxon>Bacillati</taxon>
        <taxon>Actinomycetota</taxon>
        <taxon>Actinomycetes</taxon>
        <taxon>Nakamurellales</taxon>
        <taxon>Nakamurellaceae</taxon>
        <taxon>Nakamurella</taxon>
    </lineage>
</organism>
<sequence length="204" mass="21910">MTEFSEPAAVQDLTSTTAELRRTLGRLEVQIQQTRSALIGSATWVFGLLLAASIVTPLMMVLPHADEDPQSYGILHIIGAALAAKKDSGGSDPIGLFLGLCYLLLLVVVLVALHRLRVIGHRRATASGFTSFIAVLLLCGTAGAWGVVLLTVKNSWWQVEPGIILLTVGAVGFAVLALWSKARDWWFVPPSKAPAPLSFRNLDL</sequence>
<keyword evidence="1" id="KW-0812">Transmembrane</keyword>
<evidence type="ECO:0000313" key="3">
    <source>
        <dbReference type="Proteomes" id="UP000198741"/>
    </source>
</evidence>
<reference evidence="2 3" key="1">
    <citation type="submission" date="2016-10" db="EMBL/GenBank/DDBJ databases">
        <authorList>
            <person name="de Groot N.N."/>
        </authorList>
    </citation>
    <scope>NUCLEOTIDE SEQUENCE [LARGE SCALE GENOMIC DNA]</scope>
    <source>
        <strain evidence="3">P4-7,KCTC 19426,CECT 7604</strain>
    </source>
</reference>
<evidence type="ECO:0000313" key="2">
    <source>
        <dbReference type="EMBL" id="SDO70083.1"/>
    </source>
</evidence>
<dbReference type="EMBL" id="LT629710">
    <property type="protein sequence ID" value="SDO70083.1"/>
    <property type="molecule type" value="Genomic_DNA"/>
</dbReference>
<feature type="transmembrane region" description="Helical" evidence="1">
    <location>
        <begin position="36"/>
        <end position="62"/>
    </location>
</feature>
<protein>
    <submittedName>
        <fullName evidence="2">Uncharacterized protein</fullName>
    </submittedName>
</protein>
<keyword evidence="1" id="KW-1133">Transmembrane helix</keyword>
<proteinExistence type="predicted"/>
<accession>A0A1H0LPV2</accession>
<name>A0A1H0LPV2_9ACTN</name>
<feature type="transmembrane region" description="Helical" evidence="1">
    <location>
        <begin position="125"/>
        <end position="150"/>
    </location>
</feature>
<feature type="transmembrane region" description="Helical" evidence="1">
    <location>
        <begin position="162"/>
        <end position="179"/>
    </location>
</feature>
<feature type="transmembrane region" description="Helical" evidence="1">
    <location>
        <begin position="94"/>
        <end position="113"/>
    </location>
</feature>
<dbReference type="Proteomes" id="UP000198741">
    <property type="component" value="Chromosome I"/>
</dbReference>
<keyword evidence="1" id="KW-0472">Membrane</keyword>
<dbReference type="RefSeq" id="WP_090475619.1">
    <property type="nucleotide sequence ID" value="NZ_LT629710.1"/>
</dbReference>
<dbReference type="STRING" id="1090615.SAMN04515671_1747"/>
<evidence type="ECO:0000256" key="1">
    <source>
        <dbReference type="SAM" id="Phobius"/>
    </source>
</evidence>
<gene>
    <name evidence="2" type="ORF">SAMN04515671_1747</name>
</gene>